<accession>A0A447UHU2</accession>
<evidence type="ECO:0000313" key="3">
    <source>
        <dbReference type="Proteomes" id="UP000270272"/>
    </source>
</evidence>
<keyword evidence="1" id="KW-0812">Transmembrane</keyword>
<reference evidence="2 3" key="1">
    <citation type="submission" date="2018-12" db="EMBL/GenBank/DDBJ databases">
        <authorList>
            <consortium name="Pathogen Informatics"/>
        </authorList>
    </citation>
    <scope>NUCLEOTIDE SEQUENCE [LARGE SCALE GENOMIC DNA]</scope>
    <source>
        <strain evidence="2 3">NCTC11075</strain>
    </source>
</reference>
<evidence type="ECO:0000313" key="2">
    <source>
        <dbReference type="EMBL" id="VEB86002.1"/>
    </source>
</evidence>
<keyword evidence="1" id="KW-0472">Membrane</keyword>
<name>A0A447UHU2_CITKO</name>
<keyword evidence="1" id="KW-1133">Transmembrane helix</keyword>
<sequence length="76" mass="8333">MIMQLSMSIGVTIAGLLLGMFGQQHIAADSGASHTVFMYTWLCMALIIALPALIFSRVPNDTHKNAVISRRKRSTQ</sequence>
<proteinExistence type="predicted"/>
<evidence type="ECO:0000256" key="1">
    <source>
        <dbReference type="SAM" id="Phobius"/>
    </source>
</evidence>
<gene>
    <name evidence="2" type="primary">mdtD_2</name>
    <name evidence="2" type="ORF">NCTC11075_00975</name>
</gene>
<feature type="transmembrane region" description="Helical" evidence="1">
    <location>
        <begin position="37"/>
        <end position="55"/>
    </location>
</feature>
<dbReference type="Proteomes" id="UP000270272">
    <property type="component" value="Chromosome"/>
</dbReference>
<dbReference type="EMBL" id="LR134204">
    <property type="protein sequence ID" value="VEB86002.1"/>
    <property type="molecule type" value="Genomic_DNA"/>
</dbReference>
<protein>
    <submittedName>
        <fullName evidence="2">Multidrug efflux system protein MdtE</fullName>
    </submittedName>
</protein>
<dbReference type="AlphaFoldDB" id="A0A447UHU2"/>
<organism evidence="2 3">
    <name type="scientific">Citrobacter koseri</name>
    <name type="common">Citrobacter diversus</name>
    <dbReference type="NCBI Taxonomy" id="545"/>
    <lineage>
        <taxon>Bacteria</taxon>
        <taxon>Pseudomonadati</taxon>
        <taxon>Pseudomonadota</taxon>
        <taxon>Gammaproteobacteria</taxon>
        <taxon>Enterobacterales</taxon>
        <taxon>Enterobacteriaceae</taxon>
        <taxon>Citrobacter</taxon>
    </lineage>
</organism>